<organism evidence="13 14">
    <name type="scientific">Caerostris extrusa</name>
    <name type="common">Bark spider</name>
    <name type="synonym">Caerostris bankana</name>
    <dbReference type="NCBI Taxonomy" id="172846"/>
    <lineage>
        <taxon>Eukaryota</taxon>
        <taxon>Metazoa</taxon>
        <taxon>Ecdysozoa</taxon>
        <taxon>Arthropoda</taxon>
        <taxon>Chelicerata</taxon>
        <taxon>Arachnida</taxon>
        <taxon>Araneae</taxon>
        <taxon>Araneomorphae</taxon>
        <taxon>Entelegynae</taxon>
        <taxon>Araneoidea</taxon>
        <taxon>Araneidae</taxon>
        <taxon>Caerostris</taxon>
    </lineage>
</organism>
<evidence type="ECO:0000256" key="9">
    <source>
        <dbReference type="ARBA" id="ARBA00023163"/>
    </source>
</evidence>
<keyword evidence="14" id="KW-1185">Reference proteome</keyword>
<keyword evidence="5 11" id="KW-0863">Zinc-finger</keyword>
<dbReference type="EMBL" id="BPLR01009426">
    <property type="protein sequence ID" value="GIY31824.1"/>
    <property type="molecule type" value="Genomic_DNA"/>
</dbReference>
<evidence type="ECO:0000259" key="12">
    <source>
        <dbReference type="PROSITE" id="PS50157"/>
    </source>
</evidence>
<protein>
    <recommendedName>
        <fullName evidence="12">C2H2-type domain-containing protein</fullName>
    </recommendedName>
</protein>
<evidence type="ECO:0000256" key="11">
    <source>
        <dbReference type="PROSITE-ProRule" id="PRU00042"/>
    </source>
</evidence>
<evidence type="ECO:0000256" key="6">
    <source>
        <dbReference type="ARBA" id="ARBA00022833"/>
    </source>
</evidence>
<reference evidence="13 14" key="1">
    <citation type="submission" date="2021-06" db="EMBL/GenBank/DDBJ databases">
        <title>Caerostris extrusa draft genome.</title>
        <authorList>
            <person name="Kono N."/>
            <person name="Arakawa K."/>
        </authorList>
    </citation>
    <scope>NUCLEOTIDE SEQUENCE [LARGE SCALE GENOMIC DNA]</scope>
</reference>
<evidence type="ECO:0000256" key="3">
    <source>
        <dbReference type="ARBA" id="ARBA00022723"/>
    </source>
</evidence>
<keyword evidence="8" id="KW-0238">DNA-binding</keyword>
<comment type="similarity">
    <text evidence="2">Belongs to the krueppel C2H2-type zinc-finger protein family.</text>
</comment>
<keyword evidence="9" id="KW-0804">Transcription</keyword>
<evidence type="ECO:0000256" key="7">
    <source>
        <dbReference type="ARBA" id="ARBA00023015"/>
    </source>
</evidence>
<dbReference type="Pfam" id="PF00096">
    <property type="entry name" value="zf-C2H2"/>
    <property type="match status" value="3"/>
</dbReference>
<proteinExistence type="inferred from homology"/>
<dbReference type="PANTHER" id="PTHR24394">
    <property type="entry name" value="ZINC FINGER PROTEIN"/>
    <property type="match status" value="1"/>
</dbReference>
<keyword evidence="6" id="KW-0862">Zinc</keyword>
<keyword evidence="4" id="KW-0677">Repeat</keyword>
<feature type="domain" description="C2H2-type" evidence="12">
    <location>
        <begin position="98"/>
        <end position="125"/>
    </location>
</feature>
<gene>
    <name evidence="13" type="ORF">CEXT_231721</name>
</gene>
<dbReference type="GO" id="GO:0005634">
    <property type="term" value="C:nucleus"/>
    <property type="evidence" value="ECO:0007669"/>
    <property type="project" value="UniProtKB-SubCell"/>
</dbReference>
<dbReference type="GO" id="GO:0000981">
    <property type="term" value="F:DNA-binding transcription factor activity, RNA polymerase II-specific"/>
    <property type="evidence" value="ECO:0007669"/>
    <property type="project" value="TreeGrafter"/>
</dbReference>
<dbReference type="AlphaFoldDB" id="A0AAV4SFQ8"/>
<evidence type="ECO:0000256" key="2">
    <source>
        <dbReference type="ARBA" id="ARBA00006991"/>
    </source>
</evidence>
<dbReference type="SMART" id="SM00355">
    <property type="entry name" value="ZnF_C2H2"/>
    <property type="match status" value="4"/>
</dbReference>
<dbReference type="PROSITE" id="PS50157">
    <property type="entry name" value="ZINC_FINGER_C2H2_2"/>
    <property type="match status" value="4"/>
</dbReference>
<dbReference type="FunFam" id="3.30.160.60:FF:001370">
    <property type="entry name" value="Zinc finger protein"/>
    <property type="match status" value="1"/>
</dbReference>
<evidence type="ECO:0000313" key="13">
    <source>
        <dbReference type="EMBL" id="GIY31824.1"/>
    </source>
</evidence>
<comment type="caution">
    <text evidence="13">The sequence shown here is derived from an EMBL/GenBank/DDBJ whole genome shotgun (WGS) entry which is preliminary data.</text>
</comment>
<feature type="domain" description="C2H2-type" evidence="12">
    <location>
        <begin position="70"/>
        <end position="97"/>
    </location>
</feature>
<keyword evidence="3" id="KW-0479">Metal-binding</keyword>
<dbReference type="FunFam" id="3.30.160.60:FF:001049">
    <property type="entry name" value="zinc finger protein 319"/>
    <property type="match status" value="2"/>
</dbReference>
<dbReference type="InterPro" id="IPR013087">
    <property type="entry name" value="Znf_C2H2_type"/>
</dbReference>
<dbReference type="GO" id="GO:0008270">
    <property type="term" value="F:zinc ion binding"/>
    <property type="evidence" value="ECO:0007669"/>
    <property type="project" value="UniProtKB-KW"/>
</dbReference>
<dbReference type="Gene3D" id="3.30.160.60">
    <property type="entry name" value="Classic Zinc Finger"/>
    <property type="match status" value="4"/>
</dbReference>
<evidence type="ECO:0000256" key="10">
    <source>
        <dbReference type="ARBA" id="ARBA00023242"/>
    </source>
</evidence>
<keyword evidence="10" id="KW-0539">Nucleus</keyword>
<sequence length="149" mass="17674">MYLFHSHINATSNRISYAFWRKPYKCDICSKTFAHHAALMYHRKVTEKEDFCEEEYNFSVKLNQHGLKMYCCANCNYSTPYKSNLKTHAAIHRNVRPFICSVCHKQFKLREGLKSHFRLHSGEKPYKCKICGETFAQHAAMKYHFNKSH</sequence>
<feature type="domain" description="C2H2-type" evidence="12">
    <location>
        <begin position="126"/>
        <end position="149"/>
    </location>
</feature>
<dbReference type="SUPFAM" id="SSF57667">
    <property type="entry name" value="beta-beta-alpha zinc fingers"/>
    <property type="match status" value="2"/>
</dbReference>
<evidence type="ECO:0000256" key="4">
    <source>
        <dbReference type="ARBA" id="ARBA00022737"/>
    </source>
</evidence>
<feature type="domain" description="C2H2-type" evidence="12">
    <location>
        <begin position="24"/>
        <end position="51"/>
    </location>
</feature>
<evidence type="ECO:0000256" key="1">
    <source>
        <dbReference type="ARBA" id="ARBA00004123"/>
    </source>
</evidence>
<name>A0AAV4SFQ8_CAEEX</name>
<dbReference type="InterPro" id="IPR036236">
    <property type="entry name" value="Znf_C2H2_sf"/>
</dbReference>
<evidence type="ECO:0000256" key="8">
    <source>
        <dbReference type="ARBA" id="ARBA00023125"/>
    </source>
</evidence>
<accession>A0AAV4SFQ8</accession>
<evidence type="ECO:0000256" key="5">
    <source>
        <dbReference type="ARBA" id="ARBA00022771"/>
    </source>
</evidence>
<dbReference type="Proteomes" id="UP001054945">
    <property type="component" value="Unassembled WGS sequence"/>
</dbReference>
<dbReference type="PROSITE" id="PS00028">
    <property type="entry name" value="ZINC_FINGER_C2H2_1"/>
    <property type="match status" value="2"/>
</dbReference>
<evidence type="ECO:0000313" key="14">
    <source>
        <dbReference type="Proteomes" id="UP001054945"/>
    </source>
</evidence>
<comment type="subcellular location">
    <subcellularLocation>
        <location evidence="1">Nucleus</location>
    </subcellularLocation>
</comment>
<dbReference type="PANTHER" id="PTHR24394:SF29">
    <property type="entry name" value="MYONEURIN"/>
    <property type="match status" value="1"/>
</dbReference>
<keyword evidence="7" id="KW-0805">Transcription regulation</keyword>
<dbReference type="GO" id="GO:0003690">
    <property type="term" value="F:double-stranded DNA binding"/>
    <property type="evidence" value="ECO:0007669"/>
    <property type="project" value="UniProtKB-ARBA"/>
</dbReference>